<dbReference type="KEGG" id="goq:ACH46_20275"/>
<accession>A0A0N9NFE5</accession>
<dbReference type="AlphaFoldDB" id="A0A0N9NFE5"/>
<protein>
    <submittedName>
        <fullName evidence="1">Uncharacterized protein</fullName>
    </submittedName>
</protein>
<dbReference type="STRING" id="1136941.ACH46_20275"/>
<dbReference type="OrthoDB" id="275232at2"/>
<evidence type="ECO:0000313" key="1">
    <source>
        <dbReference type="EMBL" id="ALG86402.1"/>
    </source>
</evidence>
<reference evidence="1 2" key="2">
    <citation type="journal article" date="2017" name="Int. J. Syst. Evol. Microbiol.">
        <title>Gordonia phthalatica sp. nov., a di-n-butyl phthalate-degrading bacterium isolated from activated sludge.</title>
        <authorList>
            <person name="Jin D."/>
            <person name="Kong X."/>
            <person name="Jia M."/>
            <person name="Yu X."/>
            <person name="Wang X."/>
            <person name="Zhuang X."/>
            <person name="Deng Y."/>
            <person name="Bai Z."/>
        </authorList>
    </citation>
    <scope>NUCLEOTIDE SEQUENCE [LARGE SCALE GENOMIC DNA]</scope>
    <source>
        <strain evidence="1 2">QH-11</strain>
    </source>
</reference>
<dbReference type="RefSeq" id="WP_062394637.1">
    <property type="nucleotide sequence ID" value="NZ_CP011853.1"/>
</dbReference>
<evidence type="ECO:0000313" key="2">
    <source>
        <dbReference type="Proteomes" id="UP000063789"/>
    </source>
</evidence>
<keyword evidence="2" id="KW-1185">Reference proteome</keyword>
<gene>
    <name evidence="1" type="ORF">ACH46_20275</name>
</gene>
<reference evidence="2" key="1">
    <citation type="submission" date="2015-06" db="EMBL/GenBank/DDBJ databases">
        <title>Complete genome sequence and metabolic analysis of phthalate degradation pathway in Gordonia sp. QH-11.</title>
        <authorList>
            <person name="Jin D."/>
            <person name="Kong X."/>
            <person name="Bai Z."/>
        </authorList>
    </citation>
    <scope>NUCLEOTIDE SEQUENCE [LARGE SCALE GENOMIC DNA]</scope>
    <source>
        <strain evidence="2">QH-11</strain>
    </source>
</reference>
<organism evidence="1 2">
    <name type="scientific">Gordonia phthalatica</name>
    <dbReference type="NCBI Taxonomy" id="1136941"/>
    <lineage>
        <taxon>Bacteria</taxon>
        <taxon>Bacillati</taxon>
        <taxon>Actinomycetota</taxon>
        <taxon>Actinomycetes</taxon>
        <taxon>Mycobacteriales</taxon>
        <taxon>Gordoniaceae</taxon>
        <taxon>Gordonia</taxon>
    </lineage>
</organism>
<proteinExistence type="predicted"/>
<dbReference type="PATRIC" id="fig|1136941.3.peg.4154"/>
<dbReference type="EMBL" id="CP011853">
    <property type="protein sequence ID" value="ALG86402.1"/>
    <property type="molecule type" value="Genomic_DNA"/>
</dbReference>
<dbReference type="Proteomes" id="UP000063789">
    <property type="component" value="Chromosome"/>
</dbReference>
<name>A0A0N9NFE5_9ACTN</name>
<sequence length="126" mass="14246">MAEWKAVSPWRDVTGPAGELRLDDSRAPLERAEADRVVAYLKAGGIVFRNTEKMPDPLAGSDAPVLPLSLRTDGEWIWNDSLTYLVENHCFCPPDDFMEYLRRRDFEPRTPSREDVAEALRAVRGG</sequence>